<sequence>MISDRQADTVPRPRLRHELLTNTVLLVAGGHFLLELFHQYLPVFFPLYRAEFGLTYGQIGMITLVGTTTMSLAQPLFGFFIDRFDARRIAALSVMWVGLIMAVLGFSGNYWVLLIGVALAGFGSAAFHPAGASVVTKANDEGKRGRAVSFFAVGGNIGSAGSPLLLAIGLGLLGLKGTIVLLPVVVLAAIWLVNGLGQESRGAREAHRERQSRAGEGFLLGLVLIAVVAMTRAWFQLSLTTYLPTLLEYRGYSVVYGGQMLFVLSLLIGIGSLFGGILSDRFGRWQVLLSSFAMLGPAYWFFISSGGGVQFIYAGAIGFLLGCTYPTTVVVAQEVWPRGMAMASGLVMGLGWWPGGLGATFTGWVADQMALETALEGLVVAPVLGALLMAVFAVALQRRRRSSMPSMDRSSAV</sequence>
<reference evidence="7" key="1">
    <citation type="submission" date="2019-09" db="EMBL/GenBank/DDBJ databases">
        <title>Characterisation of the sponge microbiome using genome-centric metagenomics.</title>
        <authorList>
            <person name="Engelberts J.P."/>
            <person name="Robbins S.J."/>
            <person name="De Goeij J.M."/>
            <person name="Aranda M."/>
            <person name="Bell S.C."/>
            <person name="Webster N.S."/>
        </authorList>
    </citation>
    <scope>NUCLEOTIDE SEQUENCE</scope>
    <source>
        <strain evidence="7">SB0675_bin_29</strain>
    </source>
</reference>
<dbReference type="EMBL" id="VYDA01000677">
    <property type="protein sequence ID" value="MYH63769.1"/>
    <property type="molecule type" value="Genomic_DNA"/>
</dbReference>
<feature type="domain" description="Major facilitator superfamily (MFS) profile" evidence="6">
    <location>
        <begin position="23"/>
        <end position="401"/>
    </location>
</feature>
<comment type="subcellular location">
    <subcellularLocation>
        <location evidence="1">Cell membrane</location>
        <topology evidence="1">Multi-pass membrane protein</topology>
    </subcellularLocation>
</comment>
<keyword evidence="3 5" id="KW-1133">Transmembrane helix</keyword>
<dbReference type="PANTHER" id="PTHR43129">
    <property type="entry name" value="FOSMIDOMYCIN RESISTANCE PROTEIN"/>
    <property type="match status" value="1"/>
</dbReference>
<keyword evidence="2 5" id="KW-0812">Transmembrane</keyword>
<feature type="transmembrane region" description="Helical" evidence="5">
    <location>
        <begin position="112"/>
        <end position="135"/>
    </location>
</feature>
<accession>A0A6B1G494</accession>
<feature type="transmembrane region" description="Helical" evidence="5">
    <location>
        <begin position="179"/>
        <end position="197"/>
    </location>
</feature>
<name>A0A6B1G494_9CHLR</name>
<proteinExistence type="predicted"/>
<dbReference type="Gene3D" id="1.20.1250.20">
    <property type="entry name" value="MFS general substrate transporter like domains"/>
    <property type="match status" value="2"/>
</dbReference>
<feature type="transmembrane region" description="Helical" evidence="5">
    <location>
        <begin position="378"/>
        <end position="396"/>
    </location>
</feature>
<feature type="transmembrane region" description="Helical" evidence="5">
    <location>
        <begin position="20"/>
        <end position="41"/>
    </location>
</feature>
<feature type="transmembrane region" description="Helical" evidence="5">
    <location>
        <begin position="255"/>
        <end position="278"/>
    </location>
</feature>
<feature type="transmembrane region" description="Helical" evidence="5">
    <location>
        <begin position="285"/>
        <end position="303"/>
    </location>
</feature>
<dbReference type="InterPro" id="IPR011701">
    <property type="entry name" value="MFS"/>
</dbReference>
<feature type="transmembrane region" description="Helical" evidence="5">
    <location>
        <begin position="147"/>
        <end position="173"/>
    </location>
</feature>
<evidence type="ECO:0000256" key="5">
    <source>
        <dbReference type="SAM" id="Phobius"/>
    </source>
</evidence>
<evidence type="ECO:0000256" key="1">
    <source>
        <dbReference type="ARBA" id="ARBA00004651"/>
    </source>
</evidence>
<feature type="transmembrane region" description="Helical" evidence="5">
    <location>
        <begin position="218"/>
        <end position="235"/>
    </location>
</feature>
<dbReference type="CDD" id="cd17478">
    <property type="entry name" value="MFS_FsR"/>
    <property type="match status" value="1"/>
</dbReference>
<feature type="transmembrane region" description="Helical" evidence="5">
    <location>
        <begin position="309"/>
        <end position="332"/>
    </location>
</feature>
<dbReference type="PANTHER" id="PTHR43129:SF1">
    <property type="entry name" value="FOSMIDOMYCIN RESISTANCE PROTEIN"/>
    <property type="match status" value="1"/>
</dbReference>
<dbReference type="AlphaFoldDB" id="A0A6B1G494"/>
<keyword evidence="4 5" id="KW-0472">Membrane</keyword>
<evidence type="ECO:0000256" key="4">
    <source>
        <dbReference type="ARBA" id="ARBA00023136"/>
    </source>
</evidence>
<comment type="caution">
    <text evidence="7">The sequence shown here is derived from an EMBL/GenBank/DDBJ whole genome shotgun (WGS) entry which is preliminary data.</text>
</comment>
<feature type="transmembrane region" description="Helical" evidence="5">
    <location>
        <begin position="344"/>
        <end position="366"/>
    </location>
</feature>
<evidence type="ECO:0000256" key="2">
    <source>
        <dbReference type="ARBA" id="ARBA00022692"/>
    </source>
</evidence>
<dbReference type="InterPro" id="IPR036259">
    <property type="entry name" value="MFS_trans_sf"/>
</dbReference>
<evidence type="ECO:0000313" key="7">
    <source>
        <dbReference type="EMBL" id="MYH63769.1"/>
    </source>
</evidence>
<dbReference type="Pfam" id="PF07690">
    <property type="entry name" value="MFS_1"/>
    <property type="match status" value="1"/>
</dbReference>
<dbReference type="GO" id="GO:0022857">
    <property type="term" value="F:transmembrane transporter activity"/>
    <property type="evidence" value="ECO:0007669"/>
    <property type="project" value="InterPro"/>
</dbReference>
<evidence type="ECO:0000256" key="3">
    <source>
        <dbReference type="ARBA" id="ARBA00022989"/>
    </source>
</evidence>
<organism evidence="7">
    <name type="scientific">Caldilineaceae bacterium SB0675_bin_29</name>
    <dbReference type="NCBI Taxonomy" id="2605266"/>
    <lineage>
        <taxon>Bacteria</taxon>
        <taxon>Bacillati</taxon>
        <taxon>Chloroflexota</taxon>
        <taxon>Caldilineae</taxon>
        <taxon>Caldilineales</taxon>
        <taxon>Caldilineaceae</taxon>
    </lineage>
</organism>
<feature type="transmembrane region" description="Helical" evidence="5">
    <location>
        <begin position="53"/>
        <end position="77"/>
    </location>
</feature>
<evidence type="ECO:0000259" key="6">
    <source>
        <dbReference type="PROSITE" id="PS50850"/>
    </source>
</evidence>
<protein>
    <submittedName>
        <fullName evidence="7">MFS transporter</fullName>
    </submittedName>
</protein>
<dbReference type="InterPro" id="IPR020846">
    <property type="entry name" value="MFS_dom"/>
</dbReference>
<dbReference type="PROSITE" id="PS50850">
    <property type="entry name" value="MFS"/>
    <property type="match status" value="1"/>
</dbReference>
<feature type="transmembrane region" description="Helical" evidence="5">
    <location>
        <begin position="89"/>
        <end position="106"/>
    </location>
</feature>
<dbReference type="GO" id="GO:0005886">
    <property type="term" value="C:plasma membrane"/>
    <property type="evidence" value="ECO:0007669"/>
    <property type="project" value="UniProtKB-SubCell"/>
</dbReference>
<gene>
    <name evidence="7" type="ORF">F4148_19145</name>
</gene>
<dbReference type="SUPFAM" id="SSF103473">
    <property type="entry name" value="MFS general substrate transporter"/>
    <property type="match status" value="1"/>
</dbReference>